<evidence type="ECO:0000313" key="6">
    <source>
        <dbReference type="Proteomes" id="UP000433945"/>
    </source>
</evidence>
<reference evidence="5 6" key="1">
    <citation type="submission" date="2019-12" db="EMBL/GenBank/DDBJ databases">
        <authorList>
            <person name="Sun J.-Q."/>
        </authorList>
    </citation>
    <scope>NUCLEOTIDE SEQUENCE [LARGE SCALE GENOMIC DNA]</scope>
    <source>
        <strain evidence="5 6">JCM 17928</strain>
    </source>
</reference>
<organism evidence="5 6">
    <name type="scientific">Flavobacterium rakeshii</name>
    <dbReference type="NCBI Taxonomy" id="1038845"/>
    <lineage>
        <taxon>Bacteria</taxon>
        <taxon>Pseudomonadati</taxon>
        <taxon>Bacteroidota</taxon>
        <taxon>Flavobacteriia</taxon>
        <taxon>Flavobacteriales</taxon>
        <taxon>Flavobacteriaceae</taxon>
        <taxon>Flavobacterium</taxon>
    </lineage>
</organism>
<keyword evidence="5" id="KW-0378">Hydrolase</keyword>
<dbReference type="GO" id="GO:0004519">
    <property type="term" value="F:endonuclease activity"/>
    <property type="evidence" value="ECO:0007669"/>
    <property type="project" value="UniProtKB-KW"/>
</dbReference>
<evidence type="ECO:0000259" key="4">
    <source>
        <dbReference type="Pfam" id="PF01420"/>
    </source>
</evidence>
<dbReference type="Pfam" id="PF01420">
    <property type="entry name" value="Methylase_S"/>
    <property type="match status" value="1"/>
</dbReference>
<dbReference type="Gene3D" id="1.10.287.1120">
    <property type="entry name" value="Bipartite methylase S protein"/>
    <property type="match status" value="1"/>
</dbReference>
<keyword evidence="3" id="KW-0238">DNA-binding</keyword>
<dbReference type="InterPro" id="IPR000055">
    <property type="entry name" value="Restrct_endonuc_typeI_TRD"/>
</dbReference>
<evidence type="ECO:0000256" key="1">
    <source>
        <dbReference type="ARBA" id="ARBA00010923"/>
    </source>
</evidence>
<evidence type="ECO:0000256" key="3">
    <source>
        <dbReference type="ARBA" id="ARBA00023125"/>
    </source>
</evidence>
<dbReference type="Proteomes" id="UP000433945">
    <property type="component" value="Unassembled WGS sequence"/>
</dbReference>
<evidence type="ECO:0000313" key="5">
    <source>
        <dbReference type="EMBL" id="MUV03922.1"/>
    </source>
</evidence>
<sequence>RIQTQNKIIEGLKVQMLGLQEKIFRRKIKMKDEYGNEFPEWEFKNGGDLFYNATNKNHNSDLPILAITQDHGAIPRDSIDYQISVTDKSVESYKVVEIGDFIISLRSFQGGIEYSNYRGICSPAYIILKNKCEIEKLFYKYYFKTVDYIKLLNKKLEGIRDGKMISYAYFSEIPLPYPNLKQQIEIASVLHTFEEKIEIEIRILKGYSRQKQYLLQQMFV</sequence>
<dbReference type="GO" id="GO:0009307">
    <property type="term" value="P:DNA restriction-modification system"/>
    <property type="evidence" value="ECO:0007669"/>
    <property type="project" value="UniProtKB-KW"/>
</dbReference>
<accession>A0A6N8HCG7</accession>
<dbReference type="InterPro" id="IPR052021">
    <property type="entry name" value="Type-I_RS_S_subunit"/>
</dbReference>
<name>A0A6N8HCG7_9FLAO</name>
<dbReference type="Gene3D" id="3.90.220.20">
    <property type="entry name" value="DNA methylase specificity domains"/>
    <property type="match status" value="1"/>
</dbReference>
<proteinExistence type="inferred from homology"/>
<feature type="domain" description="Type I restriction modification DNA specificity" evidence="4">
    <location>
        <begin position="43"/>
        <end position="203"/>
    </location>
</feature>
<dbReference type="SUPFAM" id="SSF116734">
    <property type="entry name" value="DNA methylase specificity domain"/>
    <property type="match status" value="1"/>
</dbReference>
<protein>
    <submittedName>
        <fullName evidence="5">Restriction endonuclease subunit S</fullName>
    </submittedName>
</protein>
<dbReference type="PANTHER" id="PTHR30408:SF13">
    <property type="entry name" value="TYPE I RESTRICTION ENZYME HINDI SPECIFICITY SUBUNIT"/>
    <property type="match status" value="1"/>
</dbReference>
<keyword evidence="5" id="KW-0255">Endonuclease</keyword>
<dbReference type="EMBL" id="WOWP01000032">
    <property type="protein sequence ID" value="MUV03922.1"/>
    <property type="molecule type" value="Genomic_DNA"/>
</dbReference>
<evidence type="ECO:0000256" key="2">
    <source>
        <dbReference type="ARBA" id="ARBA00022747"/>
    </source>
</evidence>
<dbReference type="PANTHER" id="PTHR30408">
    <property type="entry name" value="TYPE-1 RESTRICTION ENZYME ECOKI SPECIFICITY PROTEIN"/>
    <property type="match status" value="1"/>
</dbReference>
<feature type="non-terminal residue" evidence="5">
    <location>
        <position position="1"/>
    </location>
</feature>
<dbReference type="GO" id="GO:0003677">
    <property type="term" value="F:DNA binding"/>
    <property type="evidence" value="ECO:0007669"/>
    <property type="project" value="UniProtKB-KW"/>
</dbReference>
<comment type="caution">
    <text evidence="5">The sequence shown here is derived from an EMBL/GenBank/DDBJ whole genome shotgun (WGS) entry which is preliminary data.</text>
</comment>
<dbReference type="InterPro" id="IPR044946">
    <property type="entry name" value="Restrct_endonuc_typeI_TRD_sf"/>
</dbReference>
<dbReference type="AlphaFoldDB" id="A0A6N8HCG7"/>
<dbReference type="RefSeq" id="WP_197429427.1">
    <property type="nucleotide sequence ID" value="NZ_WOWP01000032.1"/>
</dbReference>
<keyword evidence="6" id="KW-1185">Reference proteome</keyword>
<comment type="similarity">
    <text evidence="1">Belongs to the type-I restriction system S methylase family.</text>
</comment>
<gene>
    <name evidence="5" type="ORF">GN157_09405</name>
</gene>
<keyword evidence="2" id="KW-0680">Restriction system</keyword>
<keyword evidence="5" id="KW-0540">Nuclease</keyword>